<accession>A0AAE1U7F2</accession>
<dbReference type="EMBL" id="JAWZYT010001605">
    <property type="protein sequence ID" value="KAK4310686.1"/>
    <property type="molecule type" value="Genomic_DNA"/>
</dbReference>
<name>A0AAE1U7F2_9EUCA</name>
<proteinExistence type="predicted"/>
<evidence type="ECO:0000313" key="1">
    <source>
        <dbReference type="EMBL" id="KAK4310686.1"/>
    </source>
</evidence>
<gene>
    <name evidence="1" type="ORF">Pmani_017764</name>
</gene>
<sequence>MLLFVEVEEGGRRDVTLEAGWRGGGMGREVEYRKGGKGEIEGCRGKSSGEAWVGGDGGEGGVKVVWVKV</sequence>
<comment type="caution">
    <text evidence="1">The sequence shown here is derived from an EMBL/GenBank/DDBJ whole genome shotgun (WGS) entry which is preliminary data.</text>
</comment>
<evidence type="ECO:0000313" key="2">
    <source>
        <dbReference type="Proteomes" id="UP001292094"/>
    </source>
</evidence>
<reference evidence="1" key="1">
    <citation type="submission" date="2023-11" db="EMBL/GenBank/DDBJ databases">
        <title>Genome assemblies of two species of porcelain crab, Petrolisthes cinctipes and Petrolisthes manimaculis (Anomura: Porcellanidae).</title>
        <authorList>
            <person name="Angst P."/>
        </authorList>
    </citation>
    <scope>NUCLEOTIDE SEQUENCE</scope>
    <source>
        <strain evidence="1">PB745_02</strain>
        <tissue evidence="1">Gill</tissue>
    </source>
</reference>
<organism evidence="1 2">
    <name type="scientific">Petrolisthes manimaculis</name>
    <dbReference type="NCBI Taxonomy" id="1843537"/>
    <lineage>
        <taxon>Eukaryota</taxon>
        <taxon>Metazoa</taxon>
        <taxon>Ecdysozoa</taxon>
        <taxon>Arthropoda</taxon>
        <taxon>Crustacea</taxon>
        <taxon>Multicrustacea</taxon>
        <taxon>Malacostraca</taxon>
        <taxon>Eumalacostraca</taxon>
        <taxon>Eucarida</taxon>
        <taxon>Decapoda</taxon>
        <taxon>Pleocyemata</taxon>
        <taxon>Anomura</taxon>
        <taxon>Galatheoidea</taxon>
        <taxon>Porcellanidae</taxon>
        <taxon>Petrolisthes</taxon>
    </lineage>
</organism>
<keyword evidence="2" id="KW-1185">Reference proteome</keyword>
<dbReference type="AlphaFoldDB" id="A0AAE1U7F2"/>
<protein>
    <submittedName>
        <fullName evidence="1">Uncharacterized protein</fullName>
    </submittedName>
</protein>
<dbReference type="Proteomes" id="UP001292094">
    <property type="component" value="Unassembled WGS sequence"/>
</dbReference>